<reference evidence="2 3" key="1">
    <citation type="submission" date="2017-06" db="EMBL/GenBank/DDBJ databases">
        <title>Sequencing and comparative analysis of myxobacterial genomes.</title>
        <authorList>
            <person name="Rupp O."/>
            <person name="Goesmann A."/>
            <person name="Sogaard-Andersen L."/>
        </authorList>
    </citation>
    <scope>NUCLEOTIDE SEQUENCE [LARGE SCALE GENOMIC DNA]</scope>
    <source>
        <strain evidence="2 3">DSM 52655</strain>
    </source>
</reference>
<proteinExistence type="predicted"/>
<dbReference type="AlphaFoldDB" id="A0A250JIV2"/>
<organism evidence="2 3">
    <name type="scientific">Cystobacter fuscus</name>
    <dbReference type="NCBI Taxonomy" id="43"/>
    <lineage>
        <taxon>Bacteria</taxon>
        <taxon>Pseudomonadati</taxon>
        <taxon>Myxococcota</taxon>
        <taxon>Myxococcia</taxon>
        <taxon>Myxococcales</taxon>
        <taxon>Cystobacterineae</taxon>
        <taxon>Archangiaceae</taxon>
        <taxon>Cystobacter</taxon>
    </lineage>
</organism>
<accession>A0A250JIV2</accession>
<dbReference type="KEGG" id="cfus:CYFUS_008882"/>
<protein>
    <submittedName>
        <fullName evidence="2">Transcriptional regulator</fullName>
    </submittedName>
</protein>
<dbReference type="Proteomes" id="UP000217257">
    <property type="component" value="Chromosome"/>
</dbReference>
<dbReference type="CDD" id="cd00093">
    <property type="entry name" value="HTH_XRE"/>
    <property type="match status" value="1"/>
</dbReference>
<dbReference type="SUPFAM" id="SSF47413">
    <property type="entry name" value="lambda repressor-like DNA-binding domains"/>
    <property type="match status" value="1"/>
</dbReference>
<dbReference type="PROSITE" id="PS50943">
    <property type="entry name" value="HTH_CROC1"/>
    <property type="match status" value="1"/>
</dbReference>
<dbReference type="InterPro" id="IPR001387">
    <property type="entry name" value="Cro/C1-type_HTH"/>
</dbReference>
<feature type="domain" description="HTH cro/C1-type" evidence="1">
    <location>
        <begin position="1"/>
        <end position="37"/>
    </location>
</feature>
<dbReference type="GO" id="GO:0003677">
    <property type="term" value="F:DNA binding"/>
    <property type="evidence" value="ECO:0007669"/>
    <property type="project" value="InterPro"/>
</dbReference>
<evidence type="ECO:0000313" key="2">
    <source>
        <dbReference type="EMBL" id="ATB43402.1"/>
    </source>
</evidence>
<evidence type="ECO:0000259" key="1">
    <source>
        <dbReference type="PROSITE" id="PS50943"/>
    </source>
</evidence>
<name>A0A250JIV2_9BACT</name>
<dbReference type="EMBL" id="CP022098">
    <property type="protein sequence ID" value="ATB43402.1"/>
    <property type="molecule type" value="Genomic_DNA"/>
</dbReference>
<sequence length="105" mass="11364">MGLATAVYGRIERGYMTPSLLSLMRLCAVLELDANALLGFTSSTPLPWLVSEPAPAHARPAVSRLRPLLQRLPRQQVLALANLADCMLPTPETRDPGEPQGTEDS</sequence>
<gene>
    <name evidence="2" type="ORF">CYFUS_008882</name>
</gene>
<evidence type="ECO:0000313" key="3">
    <source>
        <dbReference type="Proteomes" id="UP000217257"/>
    </source>
</evidence>
<dbReference type="InterPro" id="IPR010982">
    <property type="entry name" value="Lambda_DNA-bd_dom_sf"/>
</dbReference>